<reference evidence="1 2" key="1">
    <citation type="submission" date="2013-02" db="EMBL/GenBank/DDBJ databases">
        <title>Whole genome shotgun sequence of Gordonia malaquae NBRC 108250.</title>
        <authorList>
            <person name="Yoshida I."/>
            <person name="Hosoyama A."/>
            <person name="Tsuchikane K."/>
            <person name="Ando Y."/>
            <person name="Baba S."/>
            <person name="Ohji S."/>
            <person name="Hamada M."/>
            <person name="Tamura T."/>
            <person name="Yamazoe A."/>
            <person name="Yamazaki S."/>
            <person name="Fujita N."/>
        </authorList>
    </citation>
    <scope>NUCLEOTIDE SEQUENCE [LARGE SCALE GENOMIC DNA]</scope>
    <source>
        <strain evidence="1 2">NBRC 108250</strain>
    </source>
</reference>
<dbReference type="STRING" id="410332.SAMN04488550_0939"/>
<accession>M3V0L8</accession>
<dbReference type="Proteomes" id="UP000035009">
    <property type="component" value="Unassembled WGS sequence"/>
</dbReference>
<protein>
    <submittedName>
        <fullName evidence="1">Uncharacterized protein</fullName>
    </submittedName>
</protein>
<dbReference type="EMBL" id="BAOP01000061">
    <property type="protein sequence ID" value="GAC82032.1"/>
    <property type="molecule type" value="Genomic_DNA"/>
</dbReference>
<organism evidence="1 2">
    <name type="scientific">Gordonia malaquae NBRC 108250</name>
    <dbReference type="NCBI Taxonomy" id="1223542"/>
    <lineage>
        <taxon>Bacteria</taxon>
        <taxon>Bacillati</taxon>
        <taxon>Actinomycetota</taxon>
        <taxon>Actinomycetes</taxon>
        <taxon>Mycobacteriales</taxon>
        <taxon>Gordoniaceae</taxon>
        <taxon>Gordonia</taxon>
    </lineage>
</organism>
<evidence type="ECO:0000313" key="2">
    <source>
        <dbReference type="Proteomes" id="UP000035009"/>
    </source>
</evidence>
<name>M3V0L8_GORML</name>
<proteinExistence type="predicted"/>
<keyword evidence="2" id="KW-1185">Reference proteome</keyword>
<dbReference type="AlphaFoldDB" id="M3V0L8"/>
<dbReference type="RefSeq" id="WP_008382230.1">
    <property type="nucleotide sequence ID" value="NZ_BAOP01000061.1"/>
</dbReference>
<gene>
    <name evidence="1" type="ORF">GM1_061_00020</name>
</gene>
<comment type="caution">
    <text evidence="1">The sequence shown here is derived from an EMBL/GenBank/DDBJ whole genome shotgun (WGS) entry which is preliminary data.</text>
</comment>
<sequence>MTETNPLVEPESTAILELAQDWRETQVERDFSTTRSALAASLSKDPENRLELRSATPPATFANRLLERRFLQNGLWKQFENDPSPVASFSEVRRFEDGTTQLVGRRIVSRYLDDLASIDGVSHIAAVRKPLESPLFSEPETLNLLGDATTKLNHRILLSRSIKYRHPSDAIIFRFGSFDDPHHGFIVVTNTQQASSLAKAIGEYKQSADFS</sequence>
<evidence type="ECO:0000313" key="1">
    <source>
        <dbReference type="EMBL" id="GAC82032.1"/>
    </source>
</evidence>